<dbReference type="OrthoDB" id="5868463at2759"/>
<name>A0A3P7IA91_STRVU</name>
<evidence type="ECO:0000313" key="2">
    <source>
        <dbReference type="Proteomes" id="UP000270094"/>
    </source>
</evidence>
<protein>
    <submittedName>
        <fullName evidence="1">Uncharacterized protein</fullName>
    </submittedName>
</protein>
<organism evidence="1 2">
    <name type="scientific">Strongylus vulgaris</name>
    <name type="common">Blood worm</name>
    <dbReference type="NCBI Taxonomy" id="40348"/>
    <lineage>
        <taxon>Eukaryota</taxon>
        <taxon>Metazoa</taxon>
        <taxon>Ecdysozoa</taxon>
        <taxon>Nematoda</taxon>
        <taxon>Chromadorea</taxon>
        <taxon>Rhabditida</taxon>
        <taxon>Rhabditina</taxon>
        <taxon>Rhabditomorpha</taxon>
        <taxon>Strongyloidea</taxon>
        <taxon>Strongylidae</taxon>
        <taxon>Strongylus</taxon>
    </lineage>
</organism>
<dbReference type="EMBL" id="UYYB01002748">
    <property type="protein sequence ID" value="VDM66406.1"/>
    <property type="molecule type" value="Genomic_DNA"/>
</dbReference>
<sequence>MTGLRLQVQFGGGPRPHYPYPRVAAPYRQREIRTTTYPPVMYTLGPGRHAPPRKPFKVYDCTNLTMSAIIYGDEWAVMYISDRNGEGAASEVFRV</sequence>
<keyword evidence="2" id="KW-1185">Reference proteome</keyword>
<dbReference type="AlphaFoldDB" id="A0A3P7IA91"/>
<gene>
    <name evidence="1" type="ORF">SVUK_LOCUS1404</name>
</gene>
<proteinExistence type="predicted"/>
<evidence type="ECO:0000313" key="1">
    <source>
        <dbReference type="EMBL" id="VDM66406.1"/>
    </source>
</evidence>
<reference evidence="1 2" key="1">
    <citation type="submission" date="2018-11" db="EMBL/GenBank/DDBJ databases">
        <authorList>
            <consortium name="Pathogen Informatics"/>
        </authorList>
    </citation>
    <scope>NUCLEOTIDE SEQUENCE [LARGE SCALE GENOMIC DNA]</scope>
</reference>
<dbReference type="Proteomes" id="UP000270094">
    <property type="component" value="Unassembled WGS sequence"/>
</dbReference>
<accession>A0A3P7IA91</accession>